<dbReference type="SMART" id="SM00278">
    <property type="entry name" value="HhH1"/>
    <property type="match status" value="2"/>
</dbReference>
<gene>
    <name evidence="2" type="ORF">IAA60_05905</name>
</gene>
<feature type="domain" description="Helix-hairpin-helix DNA-binding motif class 1" evidence="1">
    <location>
        <begin position="110"/>
        <end position="129"/>
    </location>
</feature>
<dbReference type="GO" id="GO:0006281">
    <property type="term" value="P:DNA repair"/>
    <property type="evidence" value="ECO:0007669"/>
    <property type="project" value="InterPro"/>
</dbReference>
<sequence>MVFKMRTGISHVRKRLIKRWALFFCVFITAAAAGGIIERFKGEPFTTEPMPAPSAAADAAPTEEPQVLNDKININTADAELLCMLDGIGEATAEKIIEYREQNGGFGVIEDIMNISGISRSKFERIKNVICTE</sequence>
<dbReference type="PANTHER" id="PTHR21180:SF32">
    <property type="entry name" value="ENDONUCLEASE_EXONUCLEASE_PHOSPHATASE FAMILY DOMAIN-CONTAINING PROTEIN 1"/>
    <property type="match status" value="1"/>
</dbReference>
<dbReference type="InterPro" id="IPR010994">
    <property type="entry name" value="RuvA_2-like"/>
</dbReference>
<proteinExistence type="predicted"/>
<dbReference type="SUPFAM" id="SSF47781">
    <property type="entry name" value="RuvA domain 2-like"/>
    <property type="match status" value="1"/>
</dbReference>
<reference evidence="2" key="1">
    <citation type="submission" date="2020-10" db="EMBL/GenBank/DDBJ databases">
        <authorList>
            <person name="Gilroy R."/>
        </authorList>
    </citation>
    <scope>NUCLEOTIDE SEQUENCE</scope>
    <source>
        <strain evidence="2">CHK181-108</strain>
    </source>
</reference>
<evidence type="ECO:0000313" key="3">
    <source>
        <dbReference type="Proteomes" id="UP000824165"/>
    </source>
</evidence>
<dbReference type="Gene3D" id="1.10.150.280">
    <property type="entry name" value="AF1531-like domain"/>
    <property type="match status" value="1"/>
</dbReference>
<organism evidence="2 3">
    <name type="scientific">Candidatus Ornithomonoglobus intestinigallinarum</name>
    <dbReference type="NCBI Taxonomy" id="2840894"/>
    <lineage>
        <taxon>Bacteria</taxon>
        <taxon>Bacillati</taxon>
        <taxon>Bacillota</taxon>
        <taxon>Clostridia</taxon>
        <taxon>Candidatus Ornithomonoglobus</taxon>
    </lineage>
</organism>
<dbReference type="PANTHER" id="PTHR21180">
    <property type="entry name" value="ENDONUCLEASE/EXONUCLEASE/PHOSPHATASE FAMILY DOMAIN-CONTAINING PROTEIN 1"/>
    <property type="match status" value="1"/>
</dbReference>
<dbReference type="InterPro" id="IPR004509">
    <property type="entry name" value="Competence_ComEA_HhH"/>
</dbReference>
<protein>
    <submittedName>
        <fullName evidence="2">Helix-hairpin-helix domain-containing protein</fullName>
    </submittedName>
</protein>
<dbReference type="Pfam" id="PF12836">
    <property type="entry name" value="HHH_3"/>
    <property type="match status" value="1"/>
</dbReference>
<feature type="domain" description="Helix-hairpin-helix DNA-binding motif class 1" evidence="1">
    <location>
        <begin position="80"/>
        <end position="99"/>
    </location>
</feature>
<dbReference type="InterPro" id="IPR051675">
    <property type="entry name" value="Endo/Exo/Phosphatase_dom_1"/>
</dbReference>
<accession>A0A9D1KQ20</accession>
<reference evidence="2" key="2">
    <citation type="journal article" date="2021" name="PeerJ">
        <title>Extensive microbial diversity within the chicken gut microbiome revealed by metagenomics and culture.</title>
        <authorList>
            <person name="Gilroy R."/>
            <person name="Ravi A."/>
            <person name="Getino M."/>
            <person name="Pursley I."/>
            <person name="Horton D.L."/>
            <person name="Alikhan N.F."/>
            <person name="Baker D."/>
            <person name="Gharbi K."/>
            <person name="Hall N."/>
            <person name="Watson M."/>
            <person name="Adriaenssens E.M."/>
            <person name="Foster-Nyarko E."/>
            <person name="Jarju S."/>
            <person name="Secka A."/>
            <person name="Antonio M."/>
            <person name="Oren A."/>
            <person name="Chaudhuri R.R."/>
            <person name="La Ragione R."/>
            <person name="Hildebrand F."/>
            <person name="Pallen M.J."/>
        </authorList>
    </citation>
    <scope>NUCLEOTIDE SEQUENCE</scope>
    <source>
        <strain evidence="2">CHK181-108</strain>
    </source>
</reference>
<dbReference type="AlphaFoldDB" id="A0A9D1KQ20"/>
<comment type="caution">
    <text evidence="2">The sequence shown here is derived from an EMBL/GenBank/DDBJ whole genome shotgun (WGS) entry which is preliminary data.</text>
</comment>
<evidence type="ECO:0000313" key="2">
    <source>
        <dbReference type="EMBL" id="HIT85424.1"/>
    </source>
</evidence>
<evidence type="ECO:0000259" key="1">
    <source>
        <dbReference type="SMART" id="SM00278"/>
    </source>
</evidence>
<dbReference type="Proteomes" id="UP000824165">
    <property type="component" value="Unassembled WGS sequence"/>
</dbReference>
<dbReference type="GO" id="GO:0003677">
    <property type="term" value="F:DNA binding"/>
    <property type="evidence" value="ECO:0007669"/>
    <property type="project" value="InterPro"/>
</dbReference>
<name>A0A9D1KQ20_9FIRM</name>
<dbReference type="InterPro" id="IPR003583">
    <property type="entry name" value="Hlx-hairpin-Hlx_DNA-bd_motif"/>
</dbReference>
<dbReference type="NCBIfam" id="TIGR00426">
    <property type="entry name" value="competence protein ComEA helix-hairpin-helix repeat region"/>
    <property type="match status" value="1"/>
</dbReference>
<dbReference type="EMBL" id="DVLU01000058">
    <property type="protein sequence ID" value="HIT85424.1"/>
    <property type="molecule type" value="Genomic_DNA"/>
</dbReference>